<dbReference type="Proteomes" id="UP000015779">
    <property type="component" value="Unassembled WGS sequence"/>
</dbReference>
<organism evidence="1 2">
    <name type="scientific">Gardnerella pickettii JCP8017A</name>
    <dbReference type="NCBI Taxonomy" id="1261062"/>
    <lineage>
        <taxon>Bacteria</taxon>
        <taxon>Bacillati</taxon>
        <taxon>Actinomycetota</taxon>
        <taxon>Actinomycetes</taxon>
        <taxon>Bifidobacteriales</taxon>
        <taxon>Bifidobacteriaceae</taxon>
        <taxon>Gardnerella</taxon>
        <taxon>Gardnerella pickettii</taxon>
    </lineage>
</organism>
<evidence type="ECO:0000313" key="1">
    <source>
        <dbReference type="EMBL" id="EPI49797.1"/>
    </source>
</evidence>
<proteinExistence type="predicted"/>
<protein>
    <submittedName>
        <fullName evidence="1">Uncharacterized protein</fullName>
    </submittedName>
</protein>
<accession>T2PIX7</accession>
<reference evidence="1 2" key="1">
    <citation type="submission" date="2013-06" db="EMBL/GenBank/DDBJ databases">
        <authorList>
            <person name="Weinstock G."/>
            <person name="Sodergren E."/>
            <person name="Lobos E.A."/>
            <person name="Fulton L."/>
            <person name="Fulton R."/>
            <person name="Courtney L."/>
            <person name="Fronick C."/>
            <person name="O'Laughlin M."/>
            <person name="Godfrey J."/>
            <person name="Wilson R.M."/>
            <person name="Miner T."/>
            <person name="Farmer C."/>
            <person name="Delehaunty K."/>
            <person name="Cordes M."/>
            <person name="Minx P."/>
            <person name="Tomlinson C."/>
            <person name="Chen J."/>
            <person name="Wollam A."/>
            <person name="Pepin K.H."/>
            <person name="Bhonagiri V."/>
            <person name="Zhang X."/>
            <person name="Warren W."/>
            <person name="Mitreva M."/>
            <person name="Mardis E.R."/>
            <person name="Wilson R.K."/>
        </authorList>
    </citation>
    <scope>NUCLEOTIDE SEQUENCE [LARGE SCALE GENOMIC DNA]</scope>
    <source>
        <strain evidence="1 2">JCP8017A</strain>
    </source>
</reference>
<evidence type="ECO:0000313" key="2">
    <source>
        <dbReference type="Proteomes" id="UP000015779"/>
    </source>
</evidence>
<name>T2PIX7_9BIFI</name>
<dbReference type="EMBL" id="ATJN01000133">
    <property type="protein sequence ID" value="EPI49797.1"/>
    <property type="molecule type" value="Genomic_DNA"/>
</dbReference>
<dbReference type="HOGENOM" id="CLU_189053_0_0_11"/>
<sequence length="89" mass="10200">MDYLVSAAALILFDQESPRPLACLNFCVVFITEILDFSSSFDESPFHAEVHLIQGEKSRISTVLGNAHFLQAFVRFARFYVIFVKYITF</sequence>
<gene>
    <name evidence="1" type="ORF">HMPREF1577_01345</name>
</gene>
<dbReference type="AlphaFoldDB" id="T2PIX7"/>
<comment type="caution">
    <text evidence="1">The sequence shown here is derived from an EMBL/GenBank/DDBJ whole genome shotgun (WGS) entry which is preliminary data.</text>
</comment>